<sequence>MRSLSFCLALFALAVITTATAQTGPRLTGSAVIAELKDAQQKLDTRIQLHPDEPLKTVSQRLAQWQEALKKSLGTDAAQPVDLMGDARRAQAMRAHAAAMRTAALMDSCTHCLDGDAAVMAQALALTVDRLADARDAPSAPPPVVESVETPDRRAIFAVRSGEGDKHLVLAGRNLADAQCADPQVSATDEKGTPSAVQPTVTNAQPGRIELTLPAGSGLTPGSYVLHVKSQRKAFLVGCVAQPEALGVLQIAPAPRFAVTYTLDARCSPQPGGEPAKTGSLPALTAYGATQVAQVEPDACPTPVGYTLSAQVTYADGSQAGISPIAQPADAAITAGLPGGLSLQWNPAVRQLVLRSAANACTGFY</sequence>
<feature type="signal peptide" evidence="2">
    <location>
        <begin position="1"/>
        <end position="21"/>
    </location>
</feature>
<dbReference type="PATRIC" id="fig|1217721.7.peg.2811"/>
<gene>
    <name evidence="3" type="ORF">HY57_13625</name>
</gene>
<dbReference type="Proteomes" id="UP000027987">
    <property type="component" value="Chromosome"/>
</dbReference>
<evidence type="ECO:0000313" key="3">
    <source>
        <dbReference type="EMBL" id="AIF48216.1"/>
    </source>
</evidence>
<evidence type="ECO:0000313" key="4">
    <source>
        <dbReference type="Proteomes" id="UP000027987"/>
    </source>
</evidence>
<dbReference type="HOGENOM" id="CLU_758057_0_0_6"/>
<accession>A0A075K1H6</accession>
<dbReference type="EMBL" id="CP008884">
    <property type="protein sequence ID" value="AIF48216.1"/>
    <property type="molecule type" value="Genomic_DNA"/>
</dbReference>
<organism evidence="3 4">
    <name type="scientific">Dyella japonica A8</name>
    <dbReference type="NCBI Taxonomy" id="1217721"/>
    <lineage>
        <taxon>Bacteria</taxon>
        <taxon>Pseudomonadati</taxon>
        <taxon>Pseudomonadota</taxon>
        <taxon>Gammaproteobacteria</taxon>
        <taxon>Lysobacterales</taxon>
        <taxon>Rhodanobacteraceae</taxon>
        <taxon>Dyella</taxon>
    </lineage>
</organism>
<dbReference type="RefSeq" id="WP_019467523.1">
    <property type="nucleotide sequence ID" value="NZ_ALOY01000184.1"/>
</dbReference>
<proteinExistence type="predicted"/>
<protein>
    <recommendedName>
        <fullName evidence="5">IPT/TIG domain-containing protein</fullName>
    </recommendedName>
</protein>
<keyword evidence="2" id="KW-0732">Signal</keyword>
<feature type="chain" id="PRO_5001706645" description="IPT/TIG domain-containing protein" evidence="2">
    <location>
        <begin position="22"/>
        <end position="365"/>
    </location>
</feature>
<evidence type="ECO:0000256" key="2">
    <source>
        <dbReference type="SAM" id="SignalP"/>
    </source>
</evidence>
<name>A0A075K1H6_9GAMM</name>
<evidence type="ECO:0008006" key="5">
    <source>
        <dbReference type="Google" id="ProtNLM"/>
    </source>
</evidence>
<feature type="compositionally biased region" description="Polar residues" evidence="1">
    <location>
        <begin position="195"/>
        <end position="205"/>
    </location>
</feature>
<dbReference type="KEGG" id="dja:HY57_13625"/>
<keyword evidence="4" id="KW-1185">Reference proteome</keyword>
<evidence type="ECO:0000256" key="1">
    <source>
        <dbReference type="SAM" id="MobiDB-lite"/>
    </source>
</evidence>
<dbReference type="AlphaFoldDB" id="A0A075K1H6"/>
<reference evidence="3 4" key="1">
    <citation type="submission" date="2014-07" db="EMBL/GenBank/DDBJ databases">
        <title>Complete Genome Sequence of Dyella japonica Strain A8 Isolated from Malaysian Tropical Soil.</title>
        <authorList>
            <person name="Hui R.K.H."/>
            <person name="Chen J.-W."/>
            <person name="Chan K.-G."/>
            <person name="Leung F.C.C."/>
        </authorList>
    </citation>
    <scope>NUCLEOTIDE SEQUENCE [LARGE SCALE GENOMIC DNA]</scope>
    <source>
        <strain evidence="3 4">A8</strain>
    </source>
</reference>
<feature type="region of interest" description="Disordered" evidence="1">
    <location>
        <begin position="182"/>
        <end position="205"/>
    </location>
</feature>
<dbReference type="STRING" id="1217721.HY57_13625"/>
<dbReference type="OrthoDB" id="5938855at2"/>